<evidence type="ECO:0000256" key="10">
    <source>
        <dbReference type="ARBA" id="ARBA00023237"/>
    </source>
</evidence>
<dbReference type="SUPFAM" id="SSF56935">
    <property type="entry name" value="Porins"/>
    <property type="match status" value="1"/>
</dbReference>
<name>A0A645AZS2_9ZZZZ</name>
<dbReference type="Pfam" id="PF00593">
    <property type="entry name" value="TonB_dep_Rec_b-barrel"/>
    <property type="match status" value="1"/>
</dbReference>
<keyword evidence="8" id="KW-0798">TonB box</keyword>
<dbReference type="EMBL" id="VSSQ01016455">
    <property type="protein sequence ID" value="MPM57811.1"/>
    <property type="molecule type" value="Genomic_DNA"/>
</dbReference>
<dbReference type="AlphaFoldDB" id="A0A645AZS2"/>
<evidence type="ECO:0000256" key="7">
    <source>
        <dbReference type="ARBA" id="ARBA00023065"/>
    </source>
</evidence>
<evidence type="ECO:0000256" key="1">
    <source>
        <dbReference type="ARBA" id="ARBA00004571"/>
    </source>
</evidence>
<evidence type="ECO:0000256" key="5">
    <source>
        <dbReference type="ARBA" id="ARBA00022729"/>
    </source>
</evidence>
<accession>A0A645AZS2</accession>
<keyword evidence="3" id="KW-0410">Iron transport</keyword>
<dbReference type="InterPro" id="IPR036942">
    <property type="entry name" value="Beta-barrel_TonB_sf"/>
</dbReference>
<dbReference type="InterPro" id="IPR000531">
    <property type="entry name" value="Beta-barrel_TonB"/>
</dbReference>
<protein>
    <recommendedName>
        <fullName evidence="11">TonB-dependent receptor-like beta-barrel domain-containing protein</fullName>
    </recommendedName>
</protein>
<evidence type="ECO:0000259" key="11">
    <source>
        <dbReference type="Pfam" id="PF00593"/>
    </source>
</evidence>
<dbReference type="PANTHER" id="PTHR32552">
    <property type="entry name" value="FERRICHROME IRON RECEPTOR-RELATED"/>
    <property type="match status" value="1"/>
</dbReference>
<keyword evidence="6" id="KW-0408">Iron</keyword>
<comment type="subcellular location">
    <subcellularLocation>
        <location evidence="1">Cell outer membrane</location>
        <topology evidence="1">Multi-pass membrane protein</topology>
    </subcellularLocation>
</comment>
<keyword evidence="4" id="KW-0812">Transmembrane</keyword>
<keyword evidence="7" id="KW-0406">Ion transport</keyword>
<keyword evidence="2" id="KW-0813">Transport</keyword>
<dbReference type="GO" id="GO:0015344">
    <property type="term" value="F:siderophore uptake transmembrane transporter activity"/>
    <property type="evidence" value="ECO:0007669"/>
    <property type="project" value="TreeGrafter"/>
</dbReference>
<evidence type="ECO:0000256" key="9">
    <source>
        <dbReference type="ARBA" id="ARBA00023136"/>
    </source>
</evidence>
<evidence type="ECO:0000256" key="2">
    <source>
        <dbReference type="ARBA" id="ARBA00022448"/>
    </source>
</evidence>
<evidence type="ECO:0000256" key="8">
    <source>
        <dbReference type="ARBA" id="ARBA00023077"/>
    </source>
</evidence>
<gene>
    <name evidence="12" type="ORF">SDC9_104634</name>
</gene>
<dbReference type="PANTHER" id="PTHR32552:SF68">
    <property type="entry name" value="FERRICHROME OUTER MEMBRANE TRANSPORTER_PHAGE RECEPTOR"/>
    <property type="match status" value="1"/>
</dbReference>
<evidence type="ECO:0000256" key="6">
    <source>
        <dbReference type="ARBA" id="ARBA00023004"/>
    </source>
</evidence>
<evidence type="ECO:0000313" key="12">
    <source>
        <dbReference type="EMBL" id="MPM57811.1"/>
    </source>
</evidence>
<sequence>MRYSRNTGDGYIRNGFVNHGNLFVSLSHHSDNQLIRLSYINGKQKTGITWEGISPGDMEKQGRRYNPAGKYLDEADNVHYYDNETDNYTSHILQFLFTRQLNQYLFLNANLNYNNGFGYYENYRSDPDGGFKRGDKFSKYGLPNQTVNGITYSRSQLIRQKLMRNDFYVANLSLNYAKDALNLTLGGMYSFYDGDHYGKLPWIKYNQNIPENYEWYRNRGKKGEFNFFTKAEYRFNEKVSLFGDIQYRHINYRFTGIDDDLMELTGVFKYNFFNPKAGISYRIDDRNNLYASIAVGQREPLRTDLKDGAKGGAVNPVKAERMLDYELGYRFSNENGVNLGANFYYMDYKNQLVQTGKLTDVGYKLMENVKDSYRAGVELEASVPFANDKFRLDANATLSQNKIKNYTAYFDQYDIPDNYEWVGQTTKSIKSTNISFSPNAIGMASLTYQPLQTLYFNLLGKYVGKQYLDNTSDDAKAINAYFVSNLSAGYTFDKTPVGRIALQVFVNNLFNKEYIANGWAATDTFQDGSALNWIGYYPQATRNYTIRITISF</sequence>
<feature type="domain" description="TonB-dependent receptor-like beta-barrel" evidence="11">
    <location>
        <begin position="47"/>
        <end position="509"/>
    </location>
</feature>
<proteinExistence type="predicted"/>
<evidence type="ECO:0000256" key="4">
    <source>
        <dbReference type="ARBA" id="ARBA00022692"/>
    </source>
</evidence>
<dbReference type="GO" id="GO:0009279">
    <property type="term" value="C:cell outer membrane"/>
    <property type="evidence" value="ECO:0007669"/>
    <property type="project" value="UniProtKB-SubCell"/>
</dbReference>
<dbReference type="InterPro" id="IPR039426">
    <property type="entry name" value="TonB-dep_rcpt-like"/>
</dbReference>
<keyword evidence="9" id="KW-0472">Membrane</keyword>
<organism evidence="12">
    <name type="scientific">bioreactor metagenome</name>
    <dbReference type="NCBI Taxonomy" id="1076179"/>
    <lineage>
        <taxon>unclassified sequences</taxon>
        <taxon>metagenomes</taxon>
        <taxon>ecological metagenomes</taxon>
    </lineage>
</organism>
<reference evidence="12" key="1">
    <citation type="submission" date="2019-08" db="EMBL/GenBank/DDBJ databases">
        <authorList>
            <person name="Kucharzyk K."/>
            <person name="Murdoch R.W."/>
            <person name="Higgins S."/>
            <person name="Loffler F."/>
        </authorList>
    </citation>
    <scope>NUCLEOTIDE SEQUENCE</scope>
</reference>
<keyword evidence="10" id="KW-0998">Cell outer membrane</keyword>
<comment type="caution">
    <text evidence="12">The sequence shown here is derived from an EMBL/GenBank/DDBJ whole genome shotgun (WGS) entry which is preliminary data.</text>
</comment>
<evidence type="ECO:0000256" key="3">
    <source>
        <dbReference type="ARBA" id="ARBA00022496"/>
    </source>
</evidence>
<keyword evidence="5" id="KW-0732">Signal</keyword>
<dbReference type="Gene3D" id="2.40.170.20">
    <property type="entry name" value="TonB-dependent receptor, beta-barrel domain"/>
    <property type="match status" value="1"/>
</dbReference>